<gene>
    <name evidence="1" type="ORF">CK500_01455</name>
</gene>
<dbReference type="Proteomes" id="UP000218083">
    <property type="component" value="Unassembled WGS sequence"/>
</dbReference>
<dbReference type="Pfam" id="PF24373">
    <property type="entry name" value="DUF7529"/>
    <property type="match status" value="1"/>
</dbReference>
<evidence type="ECO:0000313" key="1">
    <source>
        <dbReference type="EMBL" id="PAU85364.1"/>
    </source>
</evidence>
<reference evidence="1 2" key="1">
    <citation type="submission" date="2017-08" db="EMBL/GenBank/DDBJ databases">
        <title>The strain WRN001 was isolated from Binhai saline alkaline soil, Tianjin, China.</title>
        <authorList>
            <person name="Liu D."/>
            <person name="Zhang G."/>
        </authorList>
    </citation>
    <scope>NUCLEOTIDE SEQUENCE [LARGE SCALE GENOMIC DNA]</scope>
    <source>
        <strain evidence="1 2">WN019</strain>
    </source>
</reference>
<dbReference type="RefSeq" id="WP_095635480.1">
    <property type="nucleotide sequence ID" value="NZ_NSKC01000001.1"/>
</dbReference>
<accession>A0A2A2FKS6</accession>
<dbReference type="EMBL" id="NSKC01000001">
    <property type="protein sequence ID" value="PAU85364.1"/>
    <property type="molecule type" value="Genomic_DNA"/>
</dbReference>
<dbReference type="AlphaFoldDB" id="A0A2A2FKS6"/>
<name>A0A2A2FKS6_9EURY</name>
<dbReference type="OrthoDB" id="325206at2157"/>
<proteinExistence type="predicted"/>
<sequence length="151" mass="16641">MSRADLGERWQRVFDDTEATAAEYRDRGWEALALHPGDVNPIVDEARLHVLLPGSEFDEANDLLSGATIESVRVYAAPGETAIYRLVVAENATDEIAVCVPTFVLDSDGEALEAAAADAGRVTIRLRPLDDRDRVEFAVDDPEIFFRDPPE</sequence>
<keyword evidence="2" id="KW-1185">Reference proteome</keyword>
<evidence type="ECO:0000313" key="2">
    <source>
        <dbReference type="Proteomes" id="UP000218083"/>
    </source>
</evidence>
<organism evidence="1 2">
    <name type="scientific">Halorubrum salipaludis</name>
    <dbReference type="NCBI Taxonomy" id="2032630"/>
    <lineage>
        <taxon>Archaea</taxon>
        <taxon>Methanobacteriati</taxon>
        <taxon>Methanobacteriota</taxon>
        <taxon>Stenosarchaea group</taxon>
        <taxon>Halobacteria</taxon>
        <taxon>Halobacteriales</taxon>
        <taxon>Haloferacaceae</taxon>
        <taxon>Halorubrum</taxon>
    </lineage>
</organism>
<comment type="caution">
    <text evidence="1">The sequence shown here is derived from an EMBL/GenBank/DDBJ whole genome shotgun (WGS) entry which is preliminary data.</text>
</comment>
<dbReference type="InterPro" id="IPR055951">
    <property type="entry name" value="DUF7529"/>
</dbReference>
<protein>
    <submittedName>
        <fullName evidence="1">Uncharacterized protein</fullName>
    </submittedName>
</protein>